<dbReference type="PANTHER" id="PTHR23518:SF2">
    <property type="entry name" value="MAJOR FACILITATOR SUPERFAMILY TRANSPORTER"/>
    <property type="match status" value="1"/>
</dbReference>
<dbReference type="Pfam" id="PF07690">
    <property type="entry name" value="MFS_1"/>
    <property type="match status" value="2"/>
</dbReference>
<protein>
    <submittedName>
        <fullName evidence="6">Putative major facilitator superfamily transporter</fullName>
    </submittedName>
</protein>
<feature type="domain" description="Major facilitator superfamily (MFS) profile" evidence="5">
    <location>
        <begin position="41"/>
        <end position="424"/>
    </location>
</feature>
<feature type="transmembrane region" description="Helical" evidence="4">
    <location>
        <begin position="42"/>
        <end position="63"/>
    </location>
</feature>
<reference evidence="6 7" key="1">
    <citation type="submission" date="2015-04" db="EMBL/GenBank/DDBJ databases">
        <title>Whole genome shotgun sequence of Flavihumibacter petaseus NBRC 106054.</title>
        <authorList>
            <person name="Miyazawa S."/>
            <person name="Hosoyama A."/>
            <person name="Hashimoto M."/>
            <person name="Noguchi M."/>
            <person name="Tsuchikane K."/>
            <person name="Ohji S."/>
            <person name="Yamazoe A."/>
            <person name="Ichikawa N."/>
            <person name="Kimura A."/>
            <person name="Fujita N."/>
        </authorList>
    </citation>
    <scope>NUCLEOTIDE SEQUENCE [LARGE SCALE GENOMIC DNA]</scope>
    <source>
        <strain evidence="6 7">NBRC 106054</strain>
    </source>
</reference>
<gene>
    <name evidence="6" type="ORF">FPE01S_03_07480</name>
</gene>
<accession>A0A0E9N4F6</accession>
<feature type="transmembrane region" description="Helical" evidence="4">
    <location>
        <begin position="311"/>
        <end position="328"/>
    </location>
</feature>
<dbReference type="Gene3D" id="1.20.1250.20">
    <property type="entry name" value="MFS general substrate transporter like domains"/>
    <property type="match status" value="2"/>
</dbReference>
<dbReference type="AlphaFoldDB" id="A0A0E9N4F6"/>
<feature type="transmembrane region" description="Helical" evidence="4">
    <location>
        <begin position="70"/>
        <end position="91"/>
    </location>
</feature>
<evidence type="ECO:0000313" key="6">
    <source>
        <dbReference type="EMBL" id="GAO44709.1"/>
    </source>
</evidence>
<keyword evidence="1 4" id="KW-0812">Transmembrane</keyword>
<feature type="transmembrane region" description="Helical" evidence="4">
    <location>
        <begin position="281"/>
        <end position="299"/>
    </location>
</feature>
<dbReference type="SUPFAM" id="SSF103473">
    <property type="entry name" value="MFS general substrate transporter"/>
    <property type="match status" value="1"/>
</dbReference>
<evidence type="ECO:0000256" key="3">
    <source>
        <dbReference type="ARBA" id="ARBA00023136"/>
    </source>
</evidence>
<dbReference type="Proteomes" id="UP000033121">
    <property type="component" value="Unassembled WGS sequence"/>
</dbReference>
<feature type="transmembrane region" description="Helical" evidence="4">
    <location>
        <begin position="196"/>
        <end position="217"/>
    </location>
</feature>
<evidence type="ECO:0000256" key="2">
    <source>
        <dbReference type="ARBA" id="ARBA00022989"/>
    </source>
</evidence>
<evidence type="ECO:0000313" key="7">
    <source>
        <dbReference type="Proteomes" id="UP000033121"/>
    </source>
</evidence>
<evidence type="ECO:0000259" key="5">
    <source>
        <dbReference type="PROSITE" id="PS50850"/>
    </source>
</evidence>
<feature type="transmembrane region" description="Helical" evidence="4">
    <location>
        <begin position="111"/>
        <end position="134"/>
    </location>
</feature>
<dbReference type="InterPro" id="IPR036259">
    <property type="entry name" value="MFS_trans_sf"/>
</dbReference>
<dbReference type="InterPro" id="IPR020846">
    <property type="entry name" value="MFS_dom"/>
</dbReference>
<dbReference type="GO" id="GO:0022857">
    <property type="term" value="F:transmembrane transporter activity"/>
    <property type="evidence" value="ECO:0007669"/>
    <property type="project" value="InterPro"/>
</dbReference>
<sequence>MHNFEEATSAFAKASDAISLKVNFPRTKHSAMGLKPYLTKTVWVLSVISLLTDIASEMLYPVMPLYLKSIGFSVVLIGILEGVAEAVAGLSKGYFGKFSDHSGRRAPFIRLGYSLSALSKPMMAMMVYPLWIFFARTIDRLGKGIRTGARDALLSDEATHATKGRVFGFHRSMDTAGAAIGPLLALWYLYAHPGAYRPLFLLAFIPGVLAILLSLSLKDRQPKPSGKRQLPALFSFLHYWKDSPPAYRKLLTGLLLFTLCNSSDVFLLLKVKQAGLTDTAMIGIYIFYNLVYALAAYPLGILADRLGVRKVFTGGLLIFAVVYAGMTVDGGGAWYGLLFFLYGLYAAATEGISKAWISNITDKADTATAIGTYTGFQSICTMLASSLAGWIWYRQGANTVFAVTTAGVMGVWIYFLVVLIPEQQKSPGQGG</sequence>
<dbReference type="PANTHER" id="PTHR23518">
    <property type="entry name" value="C-METHYLTRANSFERASE"/>
    <property type="match status" value="1"/>
</dbReference>
<evidence type="ECO:0000256" key="4">
    <source>
        <dbReference type="SAM" id="Phobius"/>
    </source>
</evidence>
<name>A0A0E9N4F6_9BACT</name>
<comment type="caution">
    <text evidence="6">The sequence shown here is derived from an EMBL/GenBank/DDBJ whole genome shotgun (WGS) entry which is preliminary data.</text>
</comment>
<keyword evidence="7" id="KW-1185">Reference proteome</keyword>
<proteinExistence type="predicted"/>
<dbReference type="InterPro" id="IPR011701">
    <property type="entry name" value="MFS"/>
</dbReference>
<keyword evidence="3 4" id="KW-0472">Membrane</keyword>
<dbReference type="STRING" id="1220578.FPE01S_03_07480"/>
<dbReference type="EMBL" id="BBWV01000003">
    <property type="protein sequence ID" value="GAO44709.1"/>
    <property type="molecule type" value="Genomic_DNA"/>
</dbReference>
<feature type="transmembrane region" description="Helical" evidence="4">
    <location>
        <begin position="369"/>
        <end position="393"/>
    </location>
</feature>
<organism evidence="6 7">
    <name type="scientific">Flavihumibacter petaseus NBRC 106054</name>
    <dbReference type="NCBI Taxonomy" id="1220578"/>
    <lineage>
        <taxon>Bacteria</taxon>
        <taxon>Pseudomonadati</taxon>
        <taxon>Bacteroidota</taxon>
        <taxon>Chitinophagia</taxon>
        <taxon>Chitinophagales</taxon>
        <taxon>Chitinophagaceae</taxon>
        <taxon>Flavihumibacter</taxon>
    </lineage>
</organism>
<dbReference type="PROSITE" id="PS50850">
    <property type="entry name" value="MFS"/>
    <property type="match status" value="1"/>
</dbReference>
<feature type="transmembrane region" description="Helical" evidence="4">
    <location>
        <begin position="399"/>
        <end position="420"/>
    </location>
</feature>
<dbReference type="CDD" id="cd17370">
    <property type="entry name" value="MFS_MJ1317_like"/>
    <property type="match status" value="1"/>
</dbReference>
<keyword evidence="2 4" id="KW-1133">Transmembrane helix</keyword>
<evidence type="ECO:0000256" key="1">
    <source>
        <dbReference type="ARBA" id="ARBA00022692"/>
    </source>
</evidence>
<feature type="transmembrane region" description="Helical" evidence="4">
    <location>
        <begin position="250"/>
        <end position="269"/>
    </location>
</feature>